<keyword evidence="7" id="KW-1185">Reference proteome</keyword>
<dbReference type="AlphaFoldDB" id="A0A399FCC6"/>
<accession>A0A399FCC6</accession>
<name>A0A399FCC6_9DEIN</name>
<organism evidence="6 7">
    <name type="scientific">Meiothermus granaticius NBRC 107808</name>
    <dbReference type="NCBI Taxonomy" id="1227551"/>
    <lineage>
        <taxon>Bacteria</taxon>
        <taxon>Thermotogati</taxon>
        <taxon>Deinococcota</taxon>
        <taxon>Deinococci</taxon>
        <taxon>Thermales</taxon>
        <taxon>Thermaceae</taxon>
        <taxon>Meiothermus</taxon>
    </lineage>
</organism>
<evidence type="ECO:0000256" key="4">
    <source>
        <dbReference type="ARBA" id="ARBA00023288"/>
    </source>
</evidence>
<dbReference type="InterPro" id="IPR036328">
    <property type="entry name" value="MliC_sf"/>
</dbReference>
<feature type="domain" description="C-type lysozyme inhibitor" evidence="5">
    <location>
        <begin position="32"/>
        <end position="92"/>
    </location>
</feature>
<comment type="caution">
    <text evidence="6">The sequence shown here is derived from an EMBL/GenBank/DDBJ whole genome shotgun (WGS) entry which is preliminary data.</text>
</comment>
<protein>
    <submittedName>
        <fullName evidence="6">Membrane-bound lysozyme-inhibitor of c-type lysozyme</fullName>
    </submittedName>
</protein>
<keyword evidence="3" id="KW-0564">Palmitate</keyword>
<dbReference type="EMBL" id="QWLB01000002">
    <property type="protein sequence ID" value="RIH93880.1"/>
    <property type="molecule type" value="Genomic_DNA"/>
</dbReference>
<dbReference type="Gene3D" id="2.40.128.200">
    <property type="match status" value="1"/>
</dbReference>
<dbReference type="Proteomes" id="UP000266178">
    <property type="component" value="Unassembled WGS sequence"/>
</dbReference>
<evidence type="ECO:0000256" key="3">
    <source>
        <dbReference type="ARBA" id="ARBA00023139"/>
    </source>
</evidence>
<keyword evidence="2" id="KW-0472">Membrane</keyword>
<keyword evidence="4" id="KW-0449">Lipoprotein</keyword>
<reference evidence="6 7" key="1">
    <citation type="submission" date="2018-08" db="EMBL/GenBank/DDBJ databases">
        <title>Meiothermus granaticius genome AF-68 sequencing project.</title>
        <authorList>
            <person name="Da Costa M.S."/>
            <person name="Albuquerque L."/>
            <person name="Raposo P."/>
            <person name="Froufe H.J.C."/>
            <person name="Barroso C.S."/>
            <person name="Egas C."/>
        </authorList>
    </citation>
    <scope>NUCLEOTIDE SEQUENCE [LARGE SCALE GENOMIC DNA]</scope>
    <source>
        <strain evidence="6 7">AF-68</strain>
    </source>
</reference>
<dbReference type="SUPFAM" id="SSF141488">
    <property type="entry name" value="YdhA-like"/>
    <property type="match status" value="1"/>
</dbReference>
<dbReference type="InterPro" id="IPR018660">
    <property type="entry name" value="MliC"/>
</dbReference>
<dbReference type="Pfam" id="PF09864">
    <property type="entry name" value="MliC"/>
    <property type="match status" value="1"/>
</dbReference>
<evidence type="ECO:0000256" key="2">
    <source>
        <dbReference type="ARBA" id="ARBA00023136"/>
    </source>
</evidence>
<evidence type="ECO:0000256" key="1">
    <source>
        <dbReference type="ARBA" id="ARBA00022729"/>
    </source>
</evidence>
<evidence type="ECO:0000259" key="5">
    <source>
        <dbReference type="Pfam" id="PF09864"/>
    </source>
</evidence>
<proteinExistence type="predicted"/>
<evidence type="ECO:0000313" key="6">
    <source>
        <dbReference type="EMBL" id="RIH93880.1"/>
    </source>
</evidence>
<keyword evidence="1" id="KW-0732">Signal</keyword>
<dbReference type="OrthoDB" id="5348860at2"/>
<sequence length="105" mass="11661">MPLVLWILGVMGLGWVWAGGGSLEQAPKPVQYRCADGFSLAVTYLEGGQLARFRYGGRTYTLRTALSADGARYVSGNLEWWTRGNRAFLATLRPDKILHRDCLAQ</sequence>
<gene>
    <name evidence="6" type="ORF">Mgrana_00229</name>
</gene>
<evidence type="ECO:0000313" key="7">
    <source>
        <dbReference type="Proteomes" id="UP000266178"/>
    </source>
</evidence>
<dbReference type="RefSeq" id="WP_119355760.1">
    <property type="nucleotide sequence ID" value="NZ_BJXM01000004.1"/>
</dbReference>